<evidence type="ECO:0000259" key="6">
    <source>
        <dbReference type="PROSITE" id="PS50853"/>
    </source>
</evidence>
<dbReference type="SUPFAM" id="SSF63825">
    <property type="entry name" value="YWTD domain"/>
    <property type="match status" value="1"/>
</dbReference>
<dbReference type="PANTHER" id="PTHR13817">
    <property type="entry name" value="TITIN"/>
    <property type="match status" value="1"/>
</dbReference>
<keyword evidence="3" id="KW-0624">Polysaccharide degradation</keyword>
<dbReference type="SUPFAM" id="SSF49265">
    <property type="entry name" value="Fibronectin type III"/>
    <property type="match status" value="1"/>
</dbReference>
<dbReference type="InterPro" id="IPR013783">
    <property type="entry name" value="Ig-like_fold"/>
</dbReference>
<keyword evidence="8" id="KW-1185">Reference proteome</keyword>
<feature type="region of interest" description="Disordered" evidence="4">
    <location>
        <begin position="366"/>
        <end position="449"/>
    </location>
</feature>
<protein>
    <recommendedName>
        <fullName evidence="6">Fibronectin type-III domain-containing protein</fullName>
    </recommendedName>
</protein>
<keyword evidence="1" id="KW-0677">Repeat</keyword>
<dbReference type="EMBL" id="JADBDZ010000001">
    <property type="protein sequence ID" value="MBE1537435.1"/>
    <property type="molecule type" value="Genomic_DNA"/>
</dbReference>
<evidence type="ECO:0000256" key="1">
    <source>
        <dbReference type="ARBA" id="ARBA00022737"/>
    </source>
</evidence>
<keyword evidence="2" id="KW-0378">Hydrolase</keyword>
<keyword evidence="5" id="KW-0472">Membrane</keyword>
<proteinExistence type="predicted"/>
<dbReference type="InterPro" id="IPR036116">
    <property type="entry name" value="FN3_sf"/>
</dbReference>
<dbReference type="PROSITE" id="PS50853">
    <property type="entry name" value="FN3"/>
    <property type="match status" value="2"/>
</dbReference>
<keyword evidence="2" id="KW-0326">Glycosidase</keyword>
<evidence type="ECO:0000313" key="7">
    <source>
        <dbReference type="EMBL" id="MBE1537435.1"/>
    </source>
</evidence>
<dbReference type="InterPro" id="IPR003961">
    <property type="entry name" value="FN3_dom"/>
</dbReference>
<accession>A0ABR9K4W4</accession>
<dbReference type="RefSeq" id="WP_192763313.1">
    <property type="nucleotide sequence ID" value="NZ_JADBDZ010000001.1"/>
</dbReference>
<sequence>MGAGAVFGRDRLTGQIAVGLVGVLVVAAVVYGVGVASAKYDLADVGAWLSARTKGLVVHVNGLAGKVDGKAPLPAETRGKRIKVVQDGTTVLIIDEETGVVSRLDPSQLKIVAGGSLGAGIQVLAQDGRAYTVDSVNGGVRQLDALTLRPVGEPARLAPVLGQAGIGERGELWVPVAANGQVAGFRDGRLREPVDVGEPGDDLALTIAAGTPVVLDSSAATATVVDPSGTRLTVALPSSVREAGRGGVLAPAIADGKIVPMLVPGTGSLVTLDTVTGRFSSARLQMPEHRYRAPQILGTKVYIPDETAGALIVYDSAAGRFEKPITVSRPKSPLEVFVKDGLLWANAPDGPGAVVIDRQGQAKAVDKYSENVAGGPRRRRLPTPGTGGAPPVPGAPTRREGDGQNPAQPGQPGAPGGSGQPQVPGAPTVPSNVTVAPGDGTMQISFQPSQGERITGYTLKDLPAGLTATPAAIGPDAAQHAFTVTGGDCGQEYRFRVAVQYTDAQGAAQELLSPASDPVRPCVTPGAPTNVAAKATSSGTQVSWGAPAGGGASQYKVEWDGPATGSKVVTGTSTTLTDVWTNGSYTFRVTAMNEAAAGSGTTIQTQLAGPESTHKVIMNENSPGYIRATPDGHGGSLVAEMYDNNGDSVTVHCQVKGTDYTHPSDKNYSGNTYTKITWQGNTGYILNYLVDTYTSGNWDVLAGPPIWECGG</sequence>
<name>A0ABR9K4W4_9ACTN</name>
<organism evidence="7 8">
    <name type="scientific">Actinomadura algeriensis</name>
    <dbReference type="NCBI Taxonomy" id="1679523"/>
    <lineage>
        <taxon>Bacteria</taxon>
        <taxon>Bacillati</taxon>
        <taxon>Actinomycetota</taxon>
        <taxon>Actinomycetes</taxon>
        <taxon>Streptosporangiales</taxon>
        <taxon>Thermomonosporaceae</taxon>
        <taxon>Actinomadura</taxon>
    </lineage>
</organism>
<evidence type="ECO:0000256" key="3">
    <source>
        <dbReference type="ARBA" id="ARBA00023326"/>
    </source>
</evidence>
<dbReference type="CDD" id="cd00063">
    <property type="entry name" value="FN3"/>
    <property type="match status" value="1"/>
</dbReference>
<dbReference type="InterPro" id="IPR050964">
    <property type="entry name" value="Striated_Muscle_Regulatory"/>
</dbReference>
<dbReference type="Pfam" id="PF00041">
    <property type="entry name" value="fn3"/>
    <property type="match status" value="1"/>
</dbReference>
<evidence type="ECO:0000256" key="4">
    <source>
        <dbReference type="SAM" id="MobiDB-lite"/>
    </source>
</evidence>
<dbReference type="SMART" id="SM00060">
    <property type="entry name" value="FN3"/>
    <property type="match status" value="2"/>
</dbReference>
<evidence type="ECO:0000313" key="8">
    <source>
        <dbReference type="Proteomes" id="UP000627838"/>
    </source>
</evidence>
<evidence type="ECO:0000256" key="5">
    <source>
        <dbReference type="SAM" id="Phobius"/>
    </source>
</evidence>
<feature type="domain" description="Fibronectin type-III" evidence="6">
    <location>
        <begin position="426"/>
        <end position="519"/>
    </location>
</feature>
<gene>
    <name evidence="7" type="ORF">H4W34_007268</name>
</gene>
<feature type="transmembrane region" description="Helical" evidence="5">
    <location>
        <begin position="12"/>
        <end position="33"/>
    </location>
</feature>
<reference evidence="7 8" key="1">
    <citation type="submission" date="2020-10" db="EMBL/GenBank/DDBJ databases">
        <title>Sequencing the genomes of 1000 actinobacteria strains.</title>
        <authorList>
            <person name="Klenk H.-P."/>
        </authorList>
    </citation>
    <scope>NUCLEOTIDE SEQUENCE [LARGE SCALE GENOMIC DNA]</scope>
    <source>
        <strain evidence="7 8">DSM 46744</strain>
    </source>
</reference>
<keyword evidence="3" id="KW-0119">Carbohydrate metabolism</keyword>
<dbReference type="Gene3D" id="2.60.40.10">
    <property type="entry name" value="Immunoglobulins"/>
    <property type="match status" value="2"/>
</dbReference>
<keyword evidence="5" id="KW-0812">Transmembrane</keyword>
<evidence type="ECO:0000256" key="2">
    <source>
        <dbReference type="ARBA" id="ARBA00023295"/>
    </source>
</evidence>
<comment type="caution">
    <text evidence="7">The sequence shown here is derived from an EMBL/GenBank/DDBJ whole genome shotgun (WGS) entry which is preliminary data.</text>
</comment>
<keyword evidence="5" id="KW-1133">Transmembrane helix</keyword>
<dbReference type="PANTHER" id="PTHR13817:SF73">
    <property type="entry name" value="FIBRONECTIN TYPE-III DOMAIN-CONTAINING PROTEIN"/>
    <property type="match status" value="1"/>
</dbReference>
<dbReference type="Proteomes" id="UP000627838">
    <property type="component" value="Unassembled WGS sequence"/>
</dbReference>
<feature type="domain" description="Fibronectin type-III" evidence="6">
    <location>
        <begin position="524"/>
        <end position="611"/>
    </location>
</feature>